<feature type="domain" description="NIPSNAP" evidence="2">
    <location>
        <begin position="259"/>
        <end position="357"/>
    </location>
</feature>
<evidence type="ECO:0000313" key="4">
    <source>
        <dbReference type="Proteomes" id="UP001373714"/>
    </source>
</evidence>
<protein>
    <recommendedName>
        <fullName evidence="2">NIPSNAP domain-containing protein</fullName>
    </recommendedName>
</protein>
<dbReference type="GO" id="GO:0000423">
    <property type="term" value="P:mitophagy"/>
    <property type="evidence" value="ECO:0007669"/>
    <property type="project" value="UniProtKB-ARBA"/>
</dbReference>
<gene>
    <name evidence="3" type="ORF">TWF730_001481</name>
</gene>
<dbReference type="GO" id="GO:0005739">
    <property type="term" value="C:mitochondrion"/>
    <property type="evidence" value="ECO:0007669"/>
    <property type="project" value="TreeGrafter"/>
</dbReference>
<dbReference type="PANTHER" id="PTHR21017">
    <property type="entry name" value="NIPSNAP-RELATED"/>
    <property type="match status" value="1"/>
</dbReference>
<reference evidence="3 4" key="1">
    <citation type="submission" date="2019-10" db="EMBL/GenBank/DDBJ databases">
        <authorList>
            <person name="Palmer J.M."/>
        </authorList>
    </citation>
    <scope>NUCLEOTIDE SEQUENCE [LARGE SCALE GENOMIC DNA]</scope>
    <source>
        <strain evidence="3 4">TWF730</strain>
    </source>
</reference>
<name>A0AAV9ULD7_9PEZI</name>
<dbReference type="EMBL" id="JAVHNS010000010">
    <property type="protein sequence ID" value="KAK6341999.1"/>
    <property type="molecule type" value="Genomic_DNA"/>
</dbReference>
<dbReference type="Pfam" id="PF07978">
    <property type="entry name" value="NIPSNAP"/>
    <property type="match status" value="2"/>
</dbReference>
<feature type="domain" description="NIPSNAP" evidence="2">
    <location>
        <begin position="148"/>
        <end position="246"/>
    </location>
</feature>
<dbReference type="InterPro" id="IPR012577">
    <property type="entry name" value="NIPSNAP"/>
</dbReference>
<organism evidence="3 4">
    <name type="scientific">Orbilia blumenaviensis</name>
    <dbReference type="NCBI Taxonomy" id="1796055"/>
    <lineage>
        <taxon>Eukaryota</taxon>
        <taxon>Fungi</taxon>
        <taxon>Dikarya</taxon>
        <taxon>Ascomycota</taxon>
        <taxon>Pezizomycotina</taxon>
        <taxon>Orbiliomycetes</taxon>
        <taxon>Orbiliales</taxon>
        <taxon>Orbiliaceae</taxon>
        <taxon>Orbilia</taxon>
    </lineage>
</organism>
<accession>A0AAV9ULD7</accession>
<keyword evidence="4" id="KW-1185">Reference proteome</keyword>
<dbReference type="InterPro" id="IPR011008">
    <property type="entry name" value="Dimeric_a/b-barrel"/>
</dbReference>
<dbReference type="Proteomes" id="UP001373714">
    <property type="component" value="Unassembled WGS sequence"/>
</dbReference>
<dbReference type="InterPro" id="IPR051557">
    <property type="entry name" value="NipSnap_domain"/>
</dbReference>
<dbReference type="FunFam" id="3.30.70.100:FF:000004">
    <property type="entry name" value="NIPSNAP family protein"/>
    <property type="match status" value="1"/>
</dbReference>
<comment type="similarity">
    <text evidence="1">Belongs to the NipSnap family.</text>
</comment>
<dbReference type="Gene3D" id="3.30.70.100">
    <property type="match status" value="2"/>
</dbReference>
<evidence type="ECO:0000313" key="3">
    <source>
        <dbReference type="EMBL" id="KAK6341999.1"/>
    </source>
</evidence>
<comment type="caution">
    <text evidence="3">The sequence shown here is derived from an EMBL/GenBank/DDBJ whole genome shotgun (WGS) entry which is preliminary data.</text>
</comment>
<evidence type="ECO:0000256" key="1">
    <source>
        <dbReference type="ARBA" id="ARBA00005291"/>
    </source>
</evidence>
<sequence length="359" mass="39923">MFRPALRPLSRRLPSSCSSFVRPLSAAAPLLNKSSPTPTPSIGQLPADSTTRFEANLAAFREKQASQQEAARQKAAEAAAAARAAVADPKSPEAAAAAAAGGAEGGPDIKTGGVFSKLLHGSSEAQHDTYQIQESFSKVLARGKYVHELVFHRVRPDKVDEYVELIGNEYPRVANDPKAEVKLVGSWNTEIGEGDTFVHIWEYNGYSGYHSTQRYLDTLPQTQKYKKEVRKYLQSRSNSLAQEFSFWPTTPPRALGGVFELRSYTLHPGNLLEWETHWRRGLVARQSQGMEGVGAWFTQIGGLNEVHYLWQFGDLRGRQILREKSWQAEGWADTVHKTIPLIAKMQSKILLPLPWSPVK</sequence>
<proteinExistence type="inferred from homology"/>
<evidence type="ECO:0000259" key="2">
    <source>
        <dbReference type="Pfam" id="PF07978"/>
    </source>
</evidence>
<dbReference type="PANTHER" id="PTHR21017:SF17">
    <property type="entry name" value="PROTEIN NIPSNAP"/>
    <property type="match status" value="1"/>
</dbReference>
<dbReference type="SUPFAM" id="SSF54909">
    <property type="entry name" value="Dimeric alpha+beta barrel"/>
    <property type="match status" value="2"/>
</dbReference>
<dbReference type="AlphaFoldDB" id="A0AAV9ULD7"/>